<accession>A0A1Q5P3N7</accession>
<dbReference type="RefSeq" id="WP_073711531.1">
    <property type="nucleotide sequence ID" value="NZ_MRWQ01000006.1"/>
</dbReference>
<dbReference type="Proteomes" id="UP000186524">
    <property type="component" value="Unassembled WGS sequence"/>
</dbReference>
<name>A0A1Q5P3N7_9BACI</name>
<comment type="caution">
    <text evidence="1">The sequence shown here is derived from an EMBL/GenBank/DDBJ whole genome shotgun (WGS) entry which is preliminary data.</text>
</comment>
<dbReference type="EMBL" id="MRWQ01000006">
    <property type="protein sequence ID" value="OKL36808.1"/>
    <property type="molecule type" value="Genomic_DNA"/>
</dbReference>
<dbReference type="OrthoDB" id="2968317at2"/>
<dbReference type="AlphaFoldDB" id="A0A1Q5P3N7"/>
<evidence type="ECO:0000313" key="1">
    <source>
        <dbReference type="EMBL" id="OKL36808.1"/>
    </source>
</evidence>
<reference evidence="1 2" key="1">
    <citation type="submission" date="2016-12" db="EMBL/GenBank/DDBJ databases">
        <title>Domibacillus sp. SAOS 44 whole genome sequencing.</title>
        <authorList>
            <person name="Verma A."/>
            <person name="Krishnamurthi S."/>
        </authorList>
    </citation>
    <scope>NUCLEOTIDE SEQUENCE [LARGE SCALE GENOMIC DNA]</scope>
    <source>
        <strain evidence="1 2">SAOS 44</strain>
    </source>
</reference>
<sequence length="172" mass="19963">MKKWYLSLFITIFIILGVNALVYAYEDEPTGTAFEQLEKEGISLKHYIVTFKSQDIEKGYYRAVSSNGETLRFKQSDVEIELFVGNRIRSYWEDGGFNIAEYVKPKRIDYKITRVWNEHNETYYGGTSALDGDIIFTEENVIGQKVKAGHYVTAEFDQMFIESGLICVYKKK</sequence>
<protein>
    <submittedName>
        <fullName evidence="1">Uncharacterized protein</fullName>
    </submittedName>
</protein>
<organism evidence="1 2">
    <name type="scientific">Domibacillus mangrovi</name>
    <dbReference type="NCBI Taxonomy" id="1714354"/>
    <lineage>
        <taxon>Bacteria</taxon>
        <taxon>Bacillati</taxon>
        <taxon>Bacillota</taxon>
        <taxon>Bacilli</taxon>
        <taxon>Bacillales</taxon>
        <taxon>Bacillaceae</taxon>
        <taxon>Domibacillus</taxon>
    </lineage>
</organism>
<proteinExistence type="predicted"/>
<gene>
    <name evidence="1" type="ORF">BLL40_08770</name>
</gene>
<evidence type="ECO:0000313" key="2">
    <source>
        <dbReference type="Proteomes" id="UP000186524"/>
    </source>
</evidence>
<keyword evidence="2" id="KW-1185">Reference proteome</keyword>